<organism evidence="2 3">
    <name type="scientific">Armadillidium nasatum</name>
    <dbReference type="NCBI Taxonomy" id="96803"/>
    <lineage>
        <taxon>Eukaryota</taxon>
        <taxon>Metazoa</taxon>
        <taxon>Ecdysozoa</taxon>
        <taxon>Arthropoda</taxon>
        <taxon>Crustacea</taxon>
        <taxon>Multicrustacea</taxon>
        <taxon>Malacostraca</taxon>
        <taxon>Eumalacostraca</taxon>
        <taxon>Peracarida</taxon>
        <taxon>Isopoda</taxon>
        <taxon>Oniscidea</taxon>
        <taxon>Crinocheta</taxon>
        <taxon>Armadillidiidae</taxon>
        <taxon>Armadillidium</taxon>
    </lineage>
</organism>
<dbReference type="PANTHER" id="PTHR12121:SF37">
    <property type="entry name" value="2',5'-PHOSPHODIESTERASE 12"/>
    <property type="match status" value="1"/>
</dbReference>
<dbReference type="Proteomes" id="UP000326759">
    <property type="component" value="Unassembled WGS sequence"/>
</dbReference>
<evidence type="ECO:0000313" key="3">
    <source>
        <dbReference type="Proteomes" id="UP000326759"/>
    </source>
</evidence>
<evidence type="ECO:0000313" key="2">
    <source>
        <dbReference type="EMBL" id="KAB7502639.1"/>
    </source>
</evidence>
<dbReference type="SUPFAM" id="SSF56219">
    <property type="entry name" value="DNase I-like"/>
    <property type="match status" value="1"/>
</dbReference>
<dbReference type="PANTHER" id="PTHR12121">
    <property type="entry name" value="CARBON CATABOLITE REPRESSOR PROTEIN 4"/>
    <property type="match status" value="1"/>
</dbReference>
<dbReference type="InterPro" id="IPR050410">
    <property type="entry name" value="CCR4/nocturin_mRNA_transcr"/>
</dbReference>
<dbReference type="GO" id="GO:0000175">
    <property type="term" value="F:3'-5'-RNA exonuclease activity"/>
    <property type="evidence" value="ECO:0007669"/>
    <property type="project" value="TreeGrafter"/>
</dbReference>
<evidence type="ECO:0000259" key="1">
    <source>
        <dbReference type="Pfam" id="PF03372"/>
    </source>
</evidence>
<dbReference type="OrthoDB" id="412787at2759"/>
<accession>A0A5N5T8Y7</accession>
<proteinExistence type="predicted"/>
<keyword evidence="3" id="KW-1185">Reference proteome</keyword>
<dbReference type="GO" id="GO:0000288">
    <property type="term" value="P:nuclear-transcribed mRNA catabolic process, deadenylation-dependent decay"/>
    <property type="evidence" value="ECO:0007669"/>
    <property type="project" value="TreeGrafter"/>
</dbReference>
<sequence length="123" mass="13808">MFPLYFCGDFNSAPENGVFRFFTSQHIDSDDPDWTSKPGEEVSEVTFSHDLEIGSACGTPEFTNFTTGFYGCLDYIFYQANKFEVEQVVPVPTLEEVTEHVALPSVTIPSDHLALVADLKWKT</sequence>
<dbReference type="InterPro" id="IPR005135">
    <property type="entry name" value="Endo/exonuclease/phosphatase"/>
</dbReference>
<dbReference type="Pfam" id="PF03372">
    <property type="entry name" value="Exo_endo_phos"/>
    <property type="match status" value="1"/>
</dbReference>
<dbReference type="Gene3D" id="3.60.10.10">
    <property type="entry name" value="Endonuclease/exonuclease/phosphatase"/>
    <property type="match status" value="1"/>
</dbReference>
<dbReference type="InterPro" id="IPR036691">
    <property type="entry name" value="Endo/exonu/phosph_ase_sf"/>
</dbReference>
<comment type="caution">
    <text evidence="2">The sequence shown here is derived from an EMBL/GenBank/DDBJ whole genome shotgun (WGS) entry which is preliminary data.</text>
</comment>
<dbReference type="GO" id="GO:0005739">
    <property type="term" value="C:mitochondrion"/>
    <property type="evidence" value="ECO:0007669"/>
    <property type="project" value="TreeGrafter"/>
</dbReference>
<dbReference type="AlphaFoldDB" id="A0A5N5T8Y7"/>
<feature type="domain" description="Endonuclease/exonuclease/phosphatase" evidence="1">
    <location>
        <begin position="3"/>
        <end position="112"/>
    </location>
</feature>
<protein>
    <submittedName>
        <fullName evidence="2">2',5'-phosphodiesterase 12</fullName>
    </submittedName>
</protein>
<dbReference type="EMBL" id="SEYY01007076">
    <property type="protein sequence ID" value="KAB7502639.1"/>
    <property type="molecule type" value="Genomic_DNA"/>
</dbReference>
<name>A0A5N5T8Y7_9CRUS</name>
<reference evidence="2 3" key="1">
    <citation type="journal article" date="2019" name="PLoS Biol.">
        <title>Sex chromosomes control vertical transmission of feminizing Wolbachia symbionts in an isopod.</title>
        <authorList>
            <person name="Becking T."/>
            <person name="Chebbi M.A."/>
            <person name="Giraud I."/>
            <person name="Moumen B."/>
            <person name="Laverre T."/>
            <person name="Caubet Y."/>
            <person name="Peccoud J."/>
            <person name="Gilbert C."/>
            <person name="Cordaux R."/>
        </authorList>
    </citation>
    <scope>NUCLEOTIDE SEQUENCE [LARGE SCALE GENOMIC DNA]</scope>
    <source>
        <strain evidence="2">ANa2</strain>
        <tissue evidence="2">Whole body excluding digestive tract and cuticle</tissue>
    </source>
</reference>
<gene>
    <name evidence="2" type="primary">Pde12</name>
    <name evidence="2" type="ORF">Anas_07844</name>
</gene>